<dbReference type="EMBL" id="JAUJYO010000001">
    <property type="protein sequence ID" value="KAK1326795.1"/>
    <property type="molecule type" value="Genomic_DNA"/>
</dbReference>
<dbReference type="Proteomes" id="UP001180020">
    <property type="component" value="Unassembled WGS sequence"/>
</dbReference>
<protein>
    <submittedName>
        <fullName evidence="2">Uncharacterized protein</fullName>
    </submittedName>
</protein>
<keyword evidence="1" id="KW-1133">Transmembrane helix</keyword>
<dbReference type="AlphaFoldDB" id="A0AAV9FLB8"/>
<feature type="transmembrane region" description="Helical" evidence="1">
    <location>
        <begin position="12"/>
        <end position="31"/>
    </location>
</feature>
<evidence type="ECO:0000256" key="1">
    <source>
        <dbReference type="SAM" id="Phobius"/>
    </source>
</evidence>
<keyword evidence="1" id="KW-0472">Membrane</keyword>
<organism evidence="2 3">
    <name type="scientific">Acorus calamus</name>
    <name type="common">Sweet flag</name>
    <dbReference type="NCBI Taxonomy" id="4465"/>
    <lineage>
        <taxon>Eukaryota</taxon>
        <taxon>Viridiplantae</taxon>
        <taxon>Streptophyta</taxon>
        <taxon>Embryophyta</taxon>
        <taxon>Tracheophyta</taxon>
        <taxon>Spermatophyta</taxon>
        <taxon>Magnoliopsida</taxon>
        <taxon>Liliopsida</taxon>
        <taxon>Acoraceae</taxon>
        <taxon>Acorus</taxon>
    </lineage>
</organism>
<gene>
    <name evidence="2" type="ORF">QJS10_CPA01g00871</name>
</gene>
<evidence type="ECO:0000313" key="2">
    <source>
        <dbReference type="EMBL" id="KAK1326795.1"/>
    </source>
</evidence>
<reference evidence="2" key="1">
    <citation type="journal article" date="2023" name="Nat. Commun.">
        <title>Diploid and tetraploid genomes of Acorus and the evolution of monocots.</title>
        <authorList>
            <person name="Ma L."/>
            <person name="Liu K.W."/>
            <person name="Li Z."/>
            <person name="Hsiao Y.Y."/>
            <person name="Qi Y."/>
            <person name="Fu T."/>
            <person name="Tang G.D."/>
            <person name="Zhang D."/>
            <person name="Sun W.H."/>
            <person name="Liu D.K."/>
            <person name="Li Y."/>
            <person name="Chen G.Z."/>
            <person name="Liu X.D."/>
            <person name="Liao X.Y."/>
            <person name="Jiang Y.T."/>
            <person name="Yu X."/>
            <person name="Hao Y."/>
            <person name="Huang J."/>
            <person name="Zhao X.W."/>
            <person name="Ke S."/>
            <person name="Chen Y.Y."/>
            <person name="Wu W.L."/>
            <person name="Hsu J.L."/>
            <person name="Lin Y.F."/>
            <person name="Huang M.D."/>
            <person name="Li C.Y."/>
            <person name="Huang L."/>
            <person name="Wang Z.W."/>
            <person name="Zhao X."/>
            <person name="Zhong W.Y."/>
            <person name="Peng D.H."/>
            <person name="Ahmad S."/>
            <person name="Lan S."/>
            <person name="Zhang J.S."/>
            <person name="Tsai W.C."/>
            <person name="Van de Peer Y."/>
            <person name="Liu Z.J."/>
        </authorList>
    </citation>
    <scope>NUCLEOTIDE SEQUENCE</scope>
    <source>
        <strain evidence="2">CP</strain>
    </source>
</reference>
<comment type="caution">
    <text evidence="2">The sequence shown here is derived from an EMBL/GenBank/DDBJ whole genome shotgun (WGS) entry which is preliminary data.</text>
</comment>
<accession>A0AAV9FLB8</accession>
<reference evidence="2" key="2">
    <citation type="submission" date="2023-06" db="EMBL/GenBank/DDBJ databases">
        <authorList>
            <person name="Ma L."/>
            <person name="Liu K.-W."/>
            <person name="Li Z."/>
            <person name="Hsiao Y.-Y."/>
            <person name="Qi Y."/>
            <person name="Fu T."/>
            <person name="Tang G."/>
            <person name="Zhang D."/>
            <person name="Sun W.-H."/>
            <person name="Liu D.-K."/>
            <person name="Li Y."/>
            <person name="Chen G.-Z."/>
            <person name="Liu X.-D."/>
            <person name="Liao X.-Y."/>
            <person name="Jiang Y.-T."/>
            <person name="Yu X."/>
            <person name="Hao Y."/>
            <person name="Huang J."/>
            <person name="Zhao X.-W."/>
            <person name="Ke S."/>
            <person name="Chen Y.-Y."/>
            <person name="Wu W.-L."/>
            <person name="Hsu J.-L."/>
            <person name="Lin Y.-F."/>
            <person name="Huang M.-D."/>
            <person name="Li C.-Y."/>
            <person name="Huang L."/>
            <person name="Wang Z.-W."/>
            <person name="Zhao X."/>
            <person name="Zhong W.-Y."/>
            <person name="Peng D.-H."/>
            <person name="Ahmad S."/>
            <person name="Lan S."/>
            <person name="Zhang J.-S."/>
            <person name="Tsai W.-C."/>
            <person name="Van De Peer Y."/>
            <person name="Liu Z.-J."/>
        </authorList>
    </citation>
    <scope>NUCLEOTIDE SEQUENCE</scope>
    <source>
        <strain evidence="2">CP</strain>
        <tissue evidence="2">Leaves</tissue>
    </source>
</reference>
<keyword evidence="1" id="KW-0812">Transmembrane</keyword>
<evidence type="ECO:0000313" key="3">
    <source>
        <dbReference type="Proteomes" id="UP001180020"/>
    </source>
</evidence>
<name>A0AAV9FLB8_ACOCL</name>
<sequence length="69" mass="7789">MREAGGLNLLELSLRLFVIPLSVVSICFMVLDKEANNDYGSIRYSDISGLKLDHRKKKNHVERGEGEVN</sequence>
<keyword evidence="3" id="KW-1185">Reference proteome</keyword>
<proteinExistence type="predicted"/>